<feature type="domain" description="Response regulatory" evidence="2">
    <location>
        <begin position="14"/>
        <end position="125"/>
    </location>
</feature>
<evidence type="ECO:0000313" key="4">
    <source>
        <dbReference type="Proteomes" id="UP000249165"/>
    </source>
</evidence>
<dbReference type="GO" id="GO:0000160">
    <property type="term" value="P:phosphorelay signal transduction system"/>
    <property type="evidence" value="ECO:0007669"/>
    <property type="project" value="InterPro"/>
</dbReference>
<dbReference type="PROSITE" id="PS50110">
    <property type="entry name" value="RESPONSE_REGULATORY"/>
    <property type="match status" value="1"/>
</dbReference>
<dbReference type="Gene3D" id="3.40.50.2300">
    <property type="match status" value="1"/>
</dbReference>
<proteinExistence type="predicted"/>
<keyword evidence="4" id="KW-1185">Reference proteome</keyword>
<dbReference type="InterPro" id="IPR011006">
    <property type="entry name" value="CheY-like_superfamily"/>
</dbReference>
<gene>
    <name evidence="3" type="ORF">ATI53_10496</name>
</gene>
<dbReference type="SUPFAM" id="SSF52172">
    <property type="entry name" value="CheY-like"/>
    <property type="match status" value="1"/>
</dbReference>
<accession>A0A327XTM5</accession>
<dbReference type="AlphaFoldDB" id="A0A327XTM5"/>
<organism evidence="3 4">
    <name type="scientific">Salipiger aestuarii</name>
    <dbReference type="NCBI Taxonomy" id="568098"/>
    <lineage>
        <taxon>Bacteria</taxon>
        <taxon>Pseudomonadati</taxon>
        <taxon>Pseudomonadota</taxon>
        <taxon>Alphaproteobacteria</taxon>
        <taxon>Rhodobacterales</taxon>
        <taxon>Roseobacteraceae</taxon>
        <taxon>Salipiger</taxon>
    </lineage>
</organism>
<evidence type="ECO:0000313" key="3">
    <source>
        <dbReference type="EMBL" id="RAK11306.1"/>
    </source>
</evidence>
<protein>
    <submittedName>
        <fullName evidence="3">Response regulator receiver domain-containing protein</fullName>
    </submittedName>
</protein>
<dbReference type="InterPro" id="IPR001789">
    <property type="entry name" value="Sig_transdc_resp-reg_receiver"/>
</dbReference>
<name>A0A327XTM5_9RHOB</name>
<dbReference type="OrthoDB" id="582170at2"/>
<dbReference type="RefSeq" id="WP_111551095.1">
    <property type="nucleotide sequence ID" value="NZ_LIGK01000055.1"/>
</dbReference>
<reference evidence="3 4" key="1">
    <citation type="submission" date="2018-06" db="EMBL/GenBank/DDBJ databases">
        <title>Genomic Encyclopedia of Archaeal and Bacterial Type Strains, Phase II (KMG-II): from individual species to whole genera.</title>
        <authorList>
            <person name="Goeker M."/>
        </authorList>
    </citation>
    <scope>NUCLEOTIDE SEQUENCE [LARGE SCALE GENOMIC DNA]</scope>
    <source>
        <strain evidence="3 4">DSM 22011</strain>
    </source>
</reference>
<dbReference type="SMART" id="SM00448">
    <property type="entry name" value="REC"/>
    <property type="match status" value="1"/>
</dbReference>
<keyword evidence="1" id="KW-0597">Phosphoprotein</keyword>
<dbReference type="Proteomes" id="UP000249165">
    <property type="component" value="Unassembled WGS sequence"/>
</dbReference>
<sequence length="130" mass="14620">MPLKTKYERGRKARVMLCEDEFIVALDMQMMLEDFGYDVEGPFPSLRSAFTALDGDVPDVALLDVNLRDGEVFPLADRLARLGVRLVFHSGHVNDDEIAQRYPDAECCQKPTSDRSLRAALGRQVEARCS</sequence>
<dbReference type="EMBL" id="QLMG01000049">
    <property type="protein sequence ID" value="RAK11306.1"/>
    <property type="molecule type" value="Genomic_DNA"/>
</dbReference>
<comment type="caution">
    <text evidence="3">The sequence shown here is derived from an EMBL/GenBank/DDBJ whole genome shotgun (WGS) entry which is preliminary data.</text>
</comment>
<evidence type="ECO:0000259" key="2">
    <source>
        <dbReference type="PROSITE" id="PS50110"/>
    </source>
</evidence>
<evidence type="ECO:0000256" key="1">
    <source>
        <dbReference type="PROSITE-ProRule" id="PRU00169"/>
    </source>
</evidence>
<feature type="modified residue" description="4-aspartylphosphate" evidence="1">
    <location>
        <position position="64"/>
    </location>
</feature>